<protein>
    <submittedName>
        <fullName evidence="2">DUF1573 domain-containing protein</fullName>
    </submittedName>
</protein>
<comment type="caution">
    <text evidence="2">The sequence shown here is derived from an EMBL/GenBank/DDBJ whole genome shotgun (WGS) entry which is preliminary data.</text>
</comment>
<accession>A0ABX0IDD3</accession>
<dbReference type="InterPro" id="IPR013783">
    <property type="entry name" value="Ig-like_fold"/>
</dbReference>
<feature type="signal peptide" evidence="1">
    <location>
        <begin position="1"/>
        <end position="21"/>
    </location>
</feature>
<evidence type="ECO:0000313" key="3">
    <source>
        <dbReference type="Proteomes" id="UP000761423"/>
    </source>
</evidence>
<feature type="chain" id="PRO_5047268415" evidence="1">
    <location>
        <begin position="22"/>
        <end position="165"/>
    </location>
</feature>
<dbReference type="PANTHER" id="PTHR37833">
    <property type="entry name" value="LIPOPROTEIN-RELATED"/>
    <property type="match status" value="1"/>
</dbReference>
<evidence type="ECO:0000256" key="1">
    <source>
        <dbReference type="SAM" id="SignalP"/>
    </source>
</evidence>
<organism evidence="2 3">
    <name type="scientific">Flavobacterium celericrescens</name>
    <dbReference type="NCBI Taxonomy" id="2709780"/>
    <lineage>
        <taxon>Bacteria</taxon>
        <taxon>Pseudomonadati</taxon>
        <taxon>Bacteroidota</taxon>
        <taxon>Flavobacteriia</taxon>
        <taxon>Flavobacteriales</taxon>
        <taxon>Flavobacteriaceae</taxon>
        <taxon>Flavobacterium</taxon>
    </lineage>
</organism>
<evidence type="ECO:0000313" key="2">
    <source>
        <dbReference type="EMBL" id="NHM03376.1"/>
    </source>
</evidence>
<keyword evidence="1" id="KW-0732">Signal</keyword>
<dbReference type="RefSeq" id="WP_166235319.1">
    <property type="nucleotide sequence ID" value="NZ_JAAJBV010000001.1"/>
</dbReference>
<dbReference type="PANTHER" id="PTHR37833:SF1">
    <property type="entry name" value="SIGNAL PEPTIDE PROTEIN"/>
    <property type="match status" value="1"/>
</dbReference>
<sequence>MKSIKLSIVALFLASASFAQVKDAKIETAKATQAPVAATVTPAAAPKQSAIKWDKEIHDFGDIPKGVPATYEFTFTNNTKETILITNVKPACGCTAANYTKTPIKPGEKGMVAATFNAASVAPFQKSVTVMTNEGGVENVKTLSFKGKVIDTAAPATDKKVEIKS</sequence>
<dbReference type="InterPro" id="IPR011467">
    <property type="entry name" value="DUF1573"/>
</dbReference>
<gene>
    <name evidence="2" type="ORF">G4L40_01520</name>
</gene>
<name>A0ABX0IDD3_9FLAO</name>
<dbReference type="Pfam" id="PF07610">
    <property type="entry name" value="DUF1573"/>
    <property type="match status" value="1"/>
</dbReference>
<proteinExistence type="predicted"/>
<dbReference type="EMBL" id="JAAJBV010000001">
    <property type="protein sequence ID" value="NHM03376.1"/>
    <property type="molecule type" value="Genomic_DNA"/>
</dbReference>
<keyword evidence="3" id="KW-1185">Reference proteome</keyword>
<dbReference type="Proteomes" id="UP000761423">
    <property type="component" value="Unassembled WGS sequence"/>
</dbReference>
<dbReference type="Gene3D" id="2.60.40.10">
    <property type="entry name" value="Immunoglobulins"/>
    <property type="match status" value="1"/>
</dbReference>
<reference evidence="2 3" key="1">
    <citation type="submission" date="2020-02" db="EMBL/GenBank/DDBJ databases">
        <authorList>
            <person name="Chen W.-M."/>
        </authorList>
    </citation>
    <scope>NUCLEOTIDE SEQUENCE [LARGE SCALE GENOMIC DNA]</scope>
    <source>
        <strain evidence="2 3">TWA-26</strain>
    </source>
</reference>